<dbReference type="AlphaFoldDB" id="E0PCT7"/>
<accession>E0PCT7</accession>
<evidence type="ECO:0000256" key="3">
    <source>
        <dbReference type="ARBA" id="ARBA00022475"/>
    </source>
</evidence>
<dbReference type="GO" id="GO:0090589">
    <property type="term" value="F:protein-phosphocysteine-trehalose phosphotransferase system transporter activity"/>
    <property type="evidence" value="ECO:0007669"/>
    <property type="project" value="TreeGrafter"/>
</dbReference>
<dbReference type="Gene3D" id="3.30.1360.60">
    <property type="entry name" value="Glucose permease domain IIB"/>
    <property type="match status" value="1"/>
</dbReference>
<comment type="subcellular location">
    <subcellularLocation>
        <location evidence="1">Cell membrane</location>
        <topology evidence="1">Multi-pass membrane protein</topology>
    </subcellularLocation>
</comment>
<dbReference type="RefSeq" id="WP_003064137.1">
    <property type="nucleotide sequence ID" value="NZ_GL397128.1"/>
</dbReference>
<keyword evidence="4" id="KW-0762">Sugar transport</keyword>
<keyword evidence="3" id="KW-1003">Cell membrane</keyword>
<keyword evidence="9 15" id="KW-1133">Transmembrane helix</keyword>
<feature type="transmembrane region" description="Helical" evidence="15">
    <location>
        <begin position="116"/>
        <end position="139"/>
    </location>
</feature>
<dbReference type="EMBL" id="AEEL01000012">
    <property type="protein sequence ID" value="EFM27690.1"/>
    <property type="molecule type" value="Genomic_DNA"/>
</dbReference>
<dbReference type="Pfam" id="PF02378">
    <property type="entry name" value="PTS_EIIC"/>
    <property type="match status" value="1"/>
</dbReference>
<feature type="transmembrane region" description="Helical" evidence="15">
    <location>
        <begin position="233"/>
        <end position="252"/>
    </location>
</feature>
<feature type="transmembrane region" description="Helical" evidence="15">
    <location>
        <begin position="376"/>
        <end position="396"/>
    </location>
</feature>
<comment type="caution">
    <text evidence="18">The sequence shown here is derived from an EMBL/GenBank/DDBJ whole genome shotgun (WGS) entry which is preliminary data.</text>
</comment>
<feature type="transmembrane region" description="Helical" evidence="15">
    <location>
        <begin position="301"/>
        <end position="322"/>
    </location>
</feature>
<dbReference type="InterPro" id="IPR050558">
    <property type="entry name" value="PTS_Sugar-Specific_Components"/>
</dbReference>
<organism evidence="18 19">
    <name type="scientific">Streptococcus equinus ATCC 700338</name>
    <dbReference type="NCBI Taxonomy" id="864569"/>
    <lineage>
        <taxon>Bacteria</taxon>
        <taxon>Bacillati</taxon>
        <taxon>Bacillota</taxon>
        <taxon>Bacilli</taxon>
        <taxon>Lactobacillales</taxon>
        <taxon>Streptococcaceae</taxon>
        <taxon>Streptococcus</taxon>
    </lineage>
</organism>
<dbReference type="GO" id="GO:0005886">
    <property type="term" value="C:plasma membrane"/>
    <property type="evidence" value="ECO:0007669"/>
    <property type="project" value="UniProtKB-SubCell"/>
</dbReference>
<evidence type="ECO:0000313" key="19">
    <source>
        <dbReference type="Proteomes" id="UP000004290"/>
    </source>
</evidence>
<comment type="catalytic activity">
    <reaction evidence="13">
        <text>N(pros)-phospho-L-histidyl-[protein](out) + sucrose = sucrose 6(G)-phosphate(in) + L-histidyl-[protein]</text>
        <dbReference type="Rhea" id="RHEA:49236"/>
        <dbReference type="Rhea" id="RHEA-COMP:9745"/>
        <dbReference type="Rhea" id="RHEA-COMP:9746"/>
        <dbReference type="ChEBI" id="CHEBI:17992"/>
        <dbReference type="ChEBI" id="CHEBI:29979"/>
        <dbReference type="ChEBI" id="CHEBI:64837"/>
        <dbReference type="ChEBI" id="CHEBI:91002"/>
        <dbReference type="EC" id="2.7.1.211"/>
    </reaction>
</comment>
<evidence type="ECO:0000256" key="2">
    <source>
        <dbReference type="ARBA" id="ARBA00022448"/>
    </source>
</evidence>
<evidence type="ECO:0000256" key="10">
    <source>
        <dbReference type="ARBA" id="ARBA00023136"/>
    </source>
</evidence>
<feature type="transmembrane region" description="Helical" evidence="15">
    <location>
        <begin position="444"/>
        <end position="465"/>
    </location>
</feature>
<dbReference type="PROSITE" id="PS51103">
    <property type="entry name" value="PTS_EIIC_TYPE_1"/>
    <property type="match status" value="1"/>
</dbReference>
<keyword evidence="2" id="KW-0813">Transport</keyword>
<protein>
    <recommendedName>
        <fullName evidence="11">protein-N(pi)-phosphohistidine--sucrose phosphotransferase</fullName>
        <ecNumber evidence="11">2.7.1.211</ecNumber>
    </recommendedName>
</protein>
<name>E0PCT7_STREI</name>
<proteinExistence type="predicted"/>
<dbReference type="PROSITE" id="PS01035">
    <property type="entry name" value="PTS_EIIB_TYPE_1_CYS"/>
    <property type="match status" value="1"/>
</dbReference>
<evidence type="ECO:0000259" key="17">
    <source>
        <dbReference type="PROSITE" id="PS51103"/>
    </source>
</evidence>
<evidence type="ECO:0000256" key="6">
    <source>
        <dbReference type="ARBA" id="ARBA00022683"/>
    </source>
</evidence>
<evidence type="ECO:0000256" key="12">
    <source>
        <dbReference type="ARBA" id="ARBA00045139"/>
    </source>
</evidence>
<dbReference type="NCBIfam" id="TIGR01996">
    <property type="entry name" value="PTS-II-BC-sucr"/>
    <property type="match status" value="1"/>
</dbReference>
<dbReference type="InterPro" id="IPR001996">
    <property type="entry name" value="PTS_IIB_1"/>
</dbReference>
<dbReference type="InterPro" id="IPR010973">
    <property type="entry name" value="PTS_IIBC_sucr"/>
</dbReference>
<dbReference type="GO" id="GO:0016301">
    <property type="term" value="F:kinase activity"/>
    <property type="evidence" value="ECO:0007669"/>
    <property type="project" value="UniProtKB-KW"/>
</dbReference>
<dbReference type="PROSITE" id="PS51098">
    <property type="entry name" value="PTS_EIIB_TYPE_1"/>
    <property type="match status" value="1"/>
</dbReference>
<evidence type="ECO:0000256" key="5">
    <source>
        <dbReference type="ARBA" id="ARBA00022679"/>
    </source>
</evidence>
<evidence type="ECO:0000256" key="7">
    <source>
        <dbReference type="ARBA" id="ARBA00022692"/>
    </source>
</evidence>
<evidence type="ECO:0000313" key="18">
    <source>
        <dbReference type="EMBL" id="EFM27690.1"/>
    </source>
</evidence>
<dbReference type="InterPro" id="IPR018113">
    <property type="entry name" value="PTrfase_EIIB_Cys"/>
</dbReference>
<dbReference type="InterPro" id="IPR003352">
    <property type="entry name" value="PTS_EIIC"/>
</dbReference>
<dbReference type="GO" id="GO:0009401">
    <property type="term" value="P:phosphoenolpyruvate-dependent sugar phosphotransferase system"/>
    <property type="evidence" value="ECO:0007669"/>
    <property type="project" value="UniProtKB-KW"/>
</dbReference>
<feature type="transmembrane region" description="Helical" evidence="15">
    <location>
        <begin position="264"/>
        <end position="289"/>
    </location>
</feature>
<feature type="transmembrane region" description="Helical" evidence="15">
    <location>
        <begin position="403"/>
        <end position="424"/>
    </location>
</feature>
<dbReference type="PANTHER" id="PTHR30175">
    <property type="entry name" value="PHOSPHOTRANSFERASE SYSTEM TRANSPORT PROTEIN"/>
    <property type="match status" value="1"/>
</dbReference>
<sequence>MSKEKQYQQTAEDILHLVGGKDNIISAAHCATRLRLVLKDENKANTDEIVKLDLVKGQFSTGGQYQIIIGSGTVDEVYKYFIQQSGLSESSKSEVKAAADKKMNPFQRFVKMLSDVFVPIIPALVASGFLMGLNNILTASGLFIEGKSLVEAYPAISDLASMINTVASAAYAFLPILIGFSAAKMFGANQFLGGVVGMVMVSGDLLNAYSYGTAVTEGKIPMWHILGLSIEKVGYQGTVLPVLAAVALLAVIEKRLHRIIPEVLDNLLTPALAVLLTSFLTFTIVGGVMRTAGDWITNGLLWLHDSLGVIGGMVFGFIYAPLTMTGMHHSLLPVDIQLIASGASFLLAIAACNNVAQGGAALAAMKCTTDKKMKGIAASSGISALLGITEPAMFGVNLKMKYPFYAAMIGSAVGCGYVTLTNVLNISPGAAGIIGFICIQPKGMLNFLIGTIISLIVAFITTIVFSKLKRFQS</sequence>
<dbReference type="InterPro" id="IPR036878">
    <property type="entry name" value="Glu_permease_IIB"/>
</dbReference>
<dbReference type="HOGENOM" id="CLU_012312_2_0_9"/>
<keyword evidence="6" id="KW-0598">Phosphotransferase system</keyword>
<dbReference type="GO" id="GO:0022878">
    <property type="term" value="F:protein-N(PI)-phosphohistidine-sucrose phosphotransferase system transporter activity"/>
    <property type="evidence" value="ECO:0007669"/>
    <property type="project" value="RHEA"/>
</dbReference>
<keyword evidence="10 15" id="KW-0472">Membrane</keyword>
<feature type="domain" description="PTS EIIB type-1" evidence="16">
    <location>
        <begin position="8"/>
        <end position="91"/>
    </location>
</feature>
<dbReference type="GO" id="GO:0015771">
    <property type="term" value="P:trehalose transport"/>
    <property type="evidence" value="ECO:0007669"/>
    <property type="project" value="TreeGrafter"/>
</dbReference>
<dbReference type="FunFam" id="3.30.1360.60:FF:000001">
    <property type="entry name" value="PTS system glucose-specific IIBC component PtsG"/>
    <property type="match status" value="1"/>
</dbReference>
<gene>
    <name evidence="18" type="primary">scrA</name>
    <name evidence="18" type="ORF">HMPREF9319_0660</name>
</gene>
<feature type="transmembrane region" description="Helical" evidence="15">
    <location>
        <begin position="159"/>
        <end position="180"/>
    </location>
</feature>
<dbReference type="Proteomes" id="UP000004290">
    <property type="component" value="Unassembled WGS sequence"/>
</dbReference>
<feature type="active site" description="Phosphocysteine intermediate; for EIIB activity" evidence="14">
    <location>
        <position position="30"/>
    </location>
</feature>
<evidence type="ECO:0000256" key="15">
    <source>
        <dbReference type="SAM" id="Phobius"/>
    </source>
</evidence>
<reference evidence="18 19" key="1">
    <citation type="submission" date="2010-07" db="EMBL/GenBank/DDBJ databases">
        <authorList>
            <person name="Muzny D."/>
            <person name="Qin X."/>
            <person name="Deng J."/>
            <person name="Jiang H."/>
            <person name="Liu Y."/>
            <person name="Qu J."/>
            <person name="Song X.-Z."/>
            <person name="Zhang L."/>
            <person name="Thornton R."/>
            <person name="Coyle M."/>
            <person name="Francisco L."/>
            <person name="Jackson L."/>
            <person name="Javaid M."/>
            <person name="Korchina V."/>
            <person name="Kovar C."/>
            <person name="Mata R."/>
            <person name="Mathew T."/>
            <person name="Ngo R."/>
            <person name="Nguyen L."/>
            <person name="Nguyen N."/>
            <person name="Okwuonu G."/>
            <person name="Ongeri F."/>
            <person name="Pham C."/>
            <person name="Simmons D."/>
            <person name="Wilczek-Boney K."/>
            <person name="Hale W."/>
            <person name="Jakkamsetti A."/>
            <person name="Pham P."/>
            <person name="Ruth R."/>
            <person name="San Lucas F."/>
            <person name="Warren J."/>
            <person name="Zhang J."/>
            <person name="Zhao Z."/>
            <person name="Zhou C."/>
            <person name="Zhu D."/>
            <person name="Lee S."/>
            <person name="Bess C."/>
            <person name="Blankenburg K."/>
            <person name="Forbes L."/>
            <person name="Fu Q."/>
            <person name="Gubbala S."/>
            <person name="Hirani K."/>
            <person name="Jayaseelan J.C."/>
            <person name="Lara F."/>
            <person name="Munidasa M."/>
            <person name="Palculict T."/>
            <person name="Patil S."/>
            <person name="Pu L.-L."/>
            <person name="Saada N."/>
            <person name="Tang L."/>
            <person name="Weissenberger G."/>
            <person name="Zhu Y."/>
            <person name="Hemphill L."/>
            <person name="Shang Y."/>
            <person name="Youmans B."/>
            <person name="Ayvaz T."/>
            <person name="Ross M."/>
            <person name="Santibanez J."/>
            <person name="Aqrawi P."/>
            <person name="Gross S."/>
            <person name="Joshi V."/>
            <person name="Fowler G."/>
            <person name="Nazareth L."/>
            <person name="Reid J."/>
            <person name="Worley K."/>
            <person name="Petrosino J."/>
            <person name="Highlander S."/>
            <person name="Gibbs R."/>
        </authorList>
    </citation>
    <scope>NUCLEOTIDE SEQUENCE [LARGE SCALE GENOMIC DNA]</scope>
    <source>
        <strain evidence="18 19">ATCC 700338</strain>
    </source>
</reference>
<comment type="function">
    <text evidence="12">The phosphoenolpyruvate-dependent sugar phosphotransferase system (sugar PTS), a major carbohydrate active transport system, catalyzes the phosphorylation of incoming sugar substrates concomitantly with their translocation across the cell membrane. This system is involved in sucrose transport.</text>
</comment>
<dbReference type="PANTHER" id="PTHR30175:SF4">
    <property type="entry name" value="PTS SYSTEM TREHALOSE-SPECIFIC EIIBC COMPONENT"/>
    <property type="match status" value="1"/>
</dbReference>
<keyword evidence="19" id="KW-1185">Reference proteome</keyword>
<dbReference type="GeneID" id="64018514"/>
<dbReference type="NCBIfam" id="TIGR00826">
    <property type="entry name" value="EIIB_glc"/>
    <property type="match status" value="1"/>
</dbReference>
<evidence type="ECO:0000256" key="8">
    <source>
        <dbReference type="ARBA" id="ARBA00022777"/>
    </source>
</evidence>
<feature type="transmembrane region" description="Helical" evidence="15">
    <location>
        <begin position="334"/>
        <end position="356"/>
    </location>
</feature>
<evidence type="ECO:0000259" key="16">
    <source>
        <dbReference type="PROSITE" id="PS51098"/>
    </source>
</evidence>
<evidence type="ECO:0000256" key="14">
    <source>
        <dbReference type="PROSITE-ProRule" id="PRU00421"/>
    </source>
</evidence>
<evidence type="ECO:0000256" key="1">
    <source>
        <dbReference type="ARBA" id="ARBA00004651"/>
    </source>
</evidence>
<dbReference type="CDD" id="cd00212">
    <property type="entry name" value="PTS_IIB_glc"/>
    <property type="match status" value="1"/>
</dbReference>
<keyword evidence="7 15" id="KW-0812">Transmembrane</keyword>
<dbReference type="EC" id="2.7.1.211" evidence="11"/>
<evidence type="ECO:0000256" key="13">
    <source>
        <dbReference type="ARBA" id="ARBA00048931"/>
    </source>
</evidence>
<evidence type="ECO:0000256" key="4">
    <source>
        <dbReference type="ARBA" id="ARBA00022597"/>
    </source>
</evidence>
<evidence type="ECO:0000256" key="11">
    <source>
        <dbReference type="ARBA" id="ARBA00044053"/>
    </source>
</evidence>
<dbReference type="Pfam" id="PF00367">
    <property type="entry name" value="PTS_EIIB"/>
    <property type="match status" value="1"/>
</dbReference>
<keyword evidence="8" id="KW-0418">Kinase</keyword>
<dbReference type="InterPro" id="IPR013013">
    <property type="entry name" value="PTS_EIIC_1"/>
</dbReference>
<keyword evidence="5 18" id="KW-0808">Transferase</keyword>
<dbReference type="SUPFAM" id="SSF55604">
    <property type="entry name" value="Glucose permease domain IIB"/>
    <property type="match status" value="1"/>
</dbReference>
<feature type="domain" description="PTS EIIC type-1" evidence="17">
    <location>
        <begin position="124"/>
        <end position="473"/>
    </location>
</feature>
<evidence type="ECO:0000256" key="9">
    <source>
        <dbReference type="ARBA" id="ARBA00022989"/>
    </source>
</evidence>